<feature type="domain" description="HORMA" evidence="3">
    <location>
        <begin position="11"/>
        <end position="233"/>
    </location>
</feature>
<evidence type="ECO:0000313" key="5">
    <source>
        <dbReference type="Proteomes" id="UP000664169"/>
    </source>
</evidence>
<evidence type="ECO:0000259" key="3">
    <source>
        <dbReference type="PROSITE" id="PS50815"/>
    </source>
</evidence>
<dbReference type="EMBL" id="CAJPDQ010000029">
    <property type="protein sequence ID" value="CAF9928355.1"/>
    <property type="molecule type" value="Genomic_DNA"/>
</dbReference>
<evidence type="ECO:0000313" key="4">
    <source>
        <dbReference type="EMBL" id="CAF9928355.1"/>
    </source>
</evidence>
<evidence type="ECO:0000256" key="1">
    <source>
        <dbReference type="ARBA" id="ARBA00010348"/>
    </source>
</evidence>
<dbReference type="PANTHER" id="PTHR11842">
    <property type="entry name" value="MITOTIC SPINDLE ASSEMBLY CHECKPOINT PROTEIN MAD2"/>
    <property type="match status" value="1"/>
</dbReference>
<comment type="caution">
    <text evidence="4">The sequence shown here is derived from an EMBL/GenBank/DDBJ whole genome shotgun (WGS) entry which is preliminary data.</text>
</comment>
<reference evidence="4" key="1">
    <citation type="submission" date="2021-03" db="EMBL/GenBank/DDBJ databases">
        <authorList>
            <person name="Tagirdzhanova G."/>
        </authorList>
    </citation>
    <scope>NUCLEOTIDE SEQUENCE</scope>
</reference>
<dbReference type="InterPro" id="IPR036570">
    <property type="entry name" value="HORMA_dom_sf"/>
</dbReference>
<dbReference type="Gene3D" id="3.30.900.10">
    <property type="entry name" value="HORMA domain"/>
    <property type="match status" value="1"/>
</dbReference>
<dbReference type="Proteomes" id="UP000664169">
    <property type="component" value="Unassembled WGS sequence"/>
</dbReference>
<sequence>MPTTTHLENYSNLVDTFLEFFTVAIHLILYERDIYPHRSFLKARKYNYPVRQNRHPAVCKFIDDAVSAIRVQVMKCTVSSISIILLSPDQMPLERYVFSITSFPIVGAKEHFIPFVLAAPPTKEQQPTTNPNPATEEPPLDSTTPQVHLPSSYTHISDLHTQYTAVLERLGTCSSSLRPLPKDSTFTLAIELRQTPRGEPPVGWPMPFVPAEPGLQRGDDYAVWTVARPDAAVGESEPGTTQETSFGLWSSSDDKESMKDKAKTDAKESGDGRKQEQKGEGRERVLGKHLGGTRAVPIRNVEAGPFVMEIWVEENDAGDGEEIGNGYKSASVEDE</sequence>
<dbReference type="PROSITE" id="PS50815">
    <property type="entry name" value="HORMA"/>
    <property type="match status" value="1"/>
</dbReference>
<comment type="similarity">
    <text evidence="1">Belongs to the MAD2 family.</text>
</comment>
<dbReference type="SUPFAM" id="SSF56019">
    <property type="entry name" value="The spindle assembly checkpoint protein mad2"/>
    <property type="match status" value="1"/>
</dbReference>
<feature type="compositionally biased region" description="Polar residues" evidence="2">
    <location>
        <begin position="238"/>
        <end position="249"/>
    </location>
</feature>
<feature type="region of interest" description="Disordered" evidence="2">
    <location>
        <begin position="122"/>
        <end position="146"/>
    </location>
</feature>
<keyword evidence="5" id="KW-1185">Reference proteome</keyword>
<feature type="compositionally biased region" description="Low complexity" evidence="2">
    <location>
        <begin position="124"/>
        <end position="137"/>
    </location>
</feature>
<protein>
    <recommendedName>
        <fullName evidence="3">HORMA domain-containing protein</fullName>
    </recommendedName>
</protein>
<dbReference type="AlphaFoldDB" id="A0A8H3IUF0"/>
<name>A0A8H3IUF0_9LECA</name>
<proteinExistence type="inferred from homology"/>
<organism evidence="4 5">
    <name type="scientific">Gomphillus americanus</name>
    <dbReference type="NCBI Taxonomy" id="1940652"/>
    <lineage>
        <taxon>Eukaryota</taxon>
        <taxon>Fungi</taxon>
        <taxon>Dikarya</taxon>
        <taxon>Ascomycota</taxon>
        <taxon>Pezizomycotina</taxon>
        <taxon>Lecanoromycetes</taxon>
        <taxon>OSLEUM clade</taxon>
        <taxon>Ostropomycetidae</taxon>
        <taxon>Ostropales</taxon>
        <taxon>Graphidaceae</taxon>
        <taxon>Gomphilloideae</taxon>
        <taxon>Gomphillus</taxon>
    </lineage>
</organism>
<dbReference type="Pfam" id="PF02301">
    <property type="entry name" value="HORMA"/>
    <property type="match status" value="1"/>
</dbReference>
<dbReference type="InterPro" id="IPR003511">
    <property type="entry name" value="HORMA_dom"/>
</dbReference>
<feature type="region of interest" description="Disordered" evidence="2">
    <location>
        <begin position="313"/>
        <end position="335"/>
    </location>
</feature>
<accession>A0A8H3IUF0</accession>
<evidence type="ECO:0000256" key="2">
    <source>
        <dbReference type="SAM" id="MobiDB-lite"/>
    </source>
</evidence>
<dbReference type="GO" id="GO:0016035">
    <property type="term" value="C:zeta DNA polymerase complex"/>
    <property type="evidence" value="ECO:0007669"/>
    <property type="project" value="TreeGrafter"/>
</dbReference>
<feature type="region of interest" description="Disordered" evidence="2">
    <location>
        <begin position="231"/>
        <end position="291"/>
    </location>
</feature>
<feature type="compositionally biased region" description="Basic and acidic residues" evidence="2">
    <location>
        <begin position="252"/>
        <end position="286"/>
    </location>
</feature>
<dbReference type="PANTHER" id="PTHR11842:SF10">
    <property type="entry name" value="MITOTIC SPINDLE ASSEMBLY CHECKPOINT PROTEIN MAD2B"/>
    <property type="match status" value="1"/>
</dbReference>
<dbReference type="OrthoDB" id="21254at2759"/>
<feature type="compositionally biased region" description="Acidic residues" evidence="2">
    <location>
        <begin position="313"/>
        <end position="322"/>
    </location>
</feature>
<dbReference type="InterPro" id="IPR045091">
    <property type="entry name" value="Mad2-like"/>
</dbReference>
<gene>
    <name evidence="4" type="ORF">GOMPHAMPRED_004662</name>
</gene>